<organism evidence="9 10">
    <name type="scientific">Pandoraea terrae</name>
    <dbReference type="NCBI Taxonomy" id="1537710"/>
    <lineage>
        <taxon>Bacteria</taxon>
        <taxon>Pseudomonadati</taxon>
        <taxon>Pseudomonadota</taxon>
        <taxon>Betaproteobacteria</taxon>
        <taxon>Burkholderiales</taxon>
        <taxon>Burkholderiaceae</taxon>
        <taxon>Pandoraea</taxon>
    </lineage>
</organism>
<feature type="active site" description="Proton acceptor" evidence="6">
    <location>
        <position position="287"/>
    </location>
</feature>
<dbReference type="GO" id="GO:0010181">
    <property type="term" value="F:FMN binding"/>
    <property type="evidence" value="ECO:0007669"/>
    <property type="project" value="InterPro"/>
</dbReference>
<dbReference type="OrthoDB" id="9770452at2"/>
<dbReference type="InterPro" id="IPR012133">
    <property type="entry name" value="Alpha-hydoxy_acid_DH_FMN"/>
</dbReference>
<name>A0A5E4WYN6_9BURK</name>
<evidence type="ECO:0000256" key="7">
    <source>
        <dbReference type="PIRSR" id="PIRSR000138-2"/>
    </source>
</evidence>
<dbReference type="PIRSF" id="PIRSF000138">
    <property type="entry name" value="Al-hdrx_acd_dh"/>
    <property type="match status" value="1"/>
</dbReference>
<dbReference type="Pfam" id="PF01070">
    <property type="entry name" value="FMN_dh"/>
    <property type="match status" value="1"/>
</dbReference>
<feature type="binding site" evidence="7">
    <location>
        <position position="164"/>
    </location>
    <ligand>
        <name>FMN</name>
        <dbReference type="ChEBI" id="CHEBI:58210"/>
    </ligand>
</feature>
<evidence type="ECO:0000256" key="5">
    <source>
        <dbReference type="ARBA" id="ARBA00024042"/>
    </source>
</evidence>
<feature type="binding site" evidence="7">
    <location>
        <position position="136"/>
    </location>
    <ligand>
        <name>FMN</name>
        <dbReference type="ChEBI" id="CHEBI:58210"/>
    </ligand>
</feature>
<feature type="binding site" evidence="7">
    <location>
        <position position="173"/>
    </location>
    <ligand>
        <name>glyoxylate</name>
        <dbReference type="ChEBI" id="CHEBI:36655"/>
    </ligand>
</feature>
<evidence type="ECO:0000256" key="6">
    <source>
        <dbReference type="PIRSR" id="PIRSR000138-1"/>
    </source>
</evidence>
<evidence type="ECO:0000313" key="10">
    <source>
        <dbReference type="Proteomes" id="UP000414233"/>
    </source>
</evidence>
<dbReference type="PROSITE" id="PS51349">
    <property type="entry name" value="FMN_HYDROXY_ACID_DH_2"/>
    <property type="match status" value="1"/>
</dbReference>
<dbReference type="PANTHER" id="PTHR10578">
    <property type="entry name" value="S -2-HYDROXY-ACID OXIDASE-RELATED"/>
    <property type="match status" value="1"/>
</dbReference>
<dbReference type="SUPFAM" id="SSF51395">
    <property type="entry name" value="FMN-linked oxidoreductases"/>
    <property type="match status" value="1"/>
</dbReference>
<keyword evidence="2 7" id="KW-0285">Flavoprotein</keyword>
<feature type="binding site" evidence="7">
    <location>
        <position position="285"/>
    </location>
    <ligand>
        <name>FMN</name>
        <dbReference type="ChEBI" id="CHEBI:58210"/>
    </ligand>
</feature>
<protein>
    <submittedName>
        <fullName evidence="9">Alpha-hydroxy-acid oxidizing enzyme</fullName>
    </submittedName>
</protein>
<keyword evidence="10" id="KW-1185">Reference proteome</keyword>
<dbReference type="Proteomes" id="UP000414233">
    <property type="component" value="Unassembled WGS sequence"/>
</dbReference>
<feature type="binding site" evidence="7">
    <location>
        <begin position="317"/>
        <end position="321"/>
    </location>
    <ligand>
        <name>FMN</name>
        <dbReference type="ChEBI" id="CHEBI:58210"/>
    </ligand>
</feature>
<dbReference type="InterPro" id="IPR037396">
    <property type="entry name" value="FMN_HAD"/>
</dbReference>
<dbReference type="EMBL" id="CABPRZ010000015">
    <property type="protein sequence ID" value="VVE29170.1"/>
    <property type="molecule type" value="Genomic_DNA"/>
</dbReference>
<feature type="binding site" evidence="7">
    <location>
        <position position="34"/>
    </location>
    <ligand>
        <name>glyoxylate</name>
        <dbReference type="ChEBI" id="CHEBI:36655"/>
    </ligand>
</feature>
<feature type="binding site" evidence="7">
    <location>
        <position position="263"/>
    </location>
    <ligand>
        <name>glyoxylate</name>
        <dbReference type="ChEBI" id="CHEBI:36655"/>
    </ligand>
</feature>
<feature type="binding site" evidence="7">
    <location>
        <begin position="87"/>
        <end position="89"/>
    </location>
    <ligand>
        <name>FMN</name>
        <dbReference type="ChEBI" id="CHEBI:58210"/>
    </ligand>
</feature>
<comment type="similarity">
    <text evidence="5">Belongs to the FMN-dependent alpha-hydroxy acid dehydrogenase family.</text>
</comment>
<evidence type="ECO:0000256" key="4">
    <source>
        <dbReference type="ARBA" id="ARBA00023002"/>
    </source>
</evidence>
<feature type="binding site" evidence="7">
    <location>
        <begin position="340"/>
        <end position="341"/>
    </location>
    <ligand>
        <name>FMN</name>
        <dbReference type="ChEBI" id="CHEBI:58210"/>
    </ligand>
</feature>
<dbReference type="InterPro" id="IPR000262">
    <property type="entry name" value="FMN-dep_DH"/>
</dbReference>
<evidence type="ECO:0000256" key="1">
    <source>
        <dbReference type="ARBA" id="ARBA00001917"/>
    </source>
</evidence>
<feature type="binding site" evidence="7">
    <location>
        <position position="116"/>
    </location>
    <ligand>
        <name>FMN</name>
        <dbReference type="ChEBI" id="CHEBI:58210"/>
    </ligand>
</feature>
<dbReference type="RefSeq" id="WP_150698299.1">
    <property type="nucleotide sequence ID" value="NZ_CABPRZ010000015.1"/>
</dbReference>
<keyword evidence="4" id="KW-0560">Oxidoreductase</keyword>
<feature type="binding site" evidence="7">
    <location>
        <position position="287"/>
    </location>
    <ligand>
        <name>glyoxylate</name>
        <dbReference type="ChEBI" id="CHEBI:36655"/>
    </ligand>
</feature>
<dbReference type="GO" id="GO:0016491">
    <property type="term" value="F:oxidoreductase activity"/>
    <property type="evidence" value="ECO:0007669"/>
    <property type="project" value="UniProtKB-KW"/>
</dbReference>
<comment type="cofactor">
    <cofactor evidence="1">
        <name>FMN</name>
        <dbReference type="ChEBI" id="CHEBI:58210"/>
    </cofactor>
</comment>
<dbReference type="InterPro" id="IPR008259">
    <property type="entry name" value="FMN_hydac_DH_AS"/>
</dbReference>
<evidence type="ECO:0000259" key="8">
    <source>
        <dbReference type="PROSITE" id="PS51349"/>
    </source>
</evidence>
<proteinExistence type="inferred from homology"/>
<feature type="binding site" evidence="7">
    <location>
        <position position="290"/>
    </location>
    <ligand>
        <name>glyoxylate</name>
        <dbReference type="ChEBI" id="CHEBI:36655"/>
    </ligand>
</feature>
<keyword evidence="3 7" id="KW-0288">FMN</keyword>
<gene>
    <name evidence="9" type="ORF">PTE30175_03462</name>
</gene>
<evidence type="ECO:0000256" key="3">
    <source>
        <dbReference type="ARBA" id="ARBA00022643"/>
    </source>
</evidence>
<dbReference type="Gene3D" id="3.20.20.70">
    <property type="entry name" value="Aldolase class I"/>
    <property type="match status" value="1"/>
</dbReference>
<reference evidence="9 10" key="1">
    <citation type="submission" date="2019-08" db="EMBL/GenBank/DDBJ databases">
        <authorList>
            <person name="Peeters C."/>
        </authorList>
    </citation>
    <scope>NUCLEOTIDE SEQUENCE [LARGE SCALE GENOMIC DNA]</scope>
    <source>
        <strain evidence="9 10">LMG 30175</strain>
    </source>
</reference>
<evidence type="ECO:0000313" key="9">
    <source>
        <dbReference type="EMBL" id="VVE29170.1"/>
    </source>
</evidence>
<evidence type="ECO:0000256" key="2">
    <source>
        <dbReference type="ARBA" id="ARBA00022630"/>
    </source>
</evidence>
<dbReference type="InterPro" id="IPR013785">
    <property type="entry name" value="Aldolase_TIM"/>
</dbReference>
<dbReference type="AlphaFoldDB" id="A0A5E4WYN6"/>
<sequence length="420" mass="45401">MQNGMNPRRFASILSLNDFEQAARRRLPRPVFGYIAGASEDNASATATRESFLAFSLVPRVLVDVSKRSSSTLLFGKHYAAPFGVAPMGLSALSAYRGDIVLAAAAARGNVPMIMSGSSLIRLEEVVAVNPDAWFQAYLPGEDVRIAALVERVKAAGYKTLVITVDTPVAANRENNVRTGFSAPLRPSIRLAWDGVTHPTWLFGTFLRTIVKHGMPHFENNYAERGAPILSASVLRDFSDRGHLTWKHFAAIRKMWPGTLIIKGIVNHADARQAVDMGADGVIVSNHGGRQLDGTVAPLRVLRHIVESVPNTPVMLDSGVRRGTDVLKAIALGAKLVFVGRPFGYAATIGGQAGVAHAIKILHEEVLRNMGLLGVASIGDIGRDYLFPGEMQMRGDARFPADAHQEPDRHWGLVADCTSC</sequence>
<accession>A0A5E4WYN6</accession>
<feature type="domain" description="FMN hydroxy acid dehydrogenase" evidence="8">
    <location>
        <begin position="8"/>
        <end position="391"/>
    </location>
</feature>
<dbReference type="CDD" id="cd02809">
    <property type="entry name" value="alpha_hydroxyacid_oxid_FMN"/>
    <property type="match status" value="1"/>
</dbReference>
<dbReference type="PANTHER" id="PTHR10578:SF107">
    <property type="entry name" value="2-HYDROXYACID OXIDASE 1"/>
    <property type="match status" value="1"/>
</dbReference>
<feature type="binding site" evidence="7">
    <location>
        <position position="138"/>
    </location>
    <ligand>
        <name>glyoxylate</name>
        <dbReference type="ChEBI" id="CHEBI:36655"/>
    </ligand>
</feature>
<dbReference type="PROSITE" id="PS00557">
    <property type="entry name" value="FMN_HYDROXY_ACID_DH_1"/>
    <property type="match status" value="1"/>
</dbReference>